<dbReference type="EMBL" id="JALNMH010000002">
    <property type="protein sequence ID" value="MCK7592735.1"/>
    <property type="molecule type" value="Genomic_DNA"/>
</dbReference>
<evidence type="ECO:0008006" key="5">
    <source>
        <dbReference type="Google" id="ProtNLM"/>
    </source>
</evidence>
<keyword evidence="2" id="KW-1133">Transmembrane helix</keyword>
<gene>
    <name evidence="3" type="ORF">M0G41_03525</name>
</gene>
<comment type="caution">
    <text evidence="3">The sequence shown here is derived from an EMBL/GenBank/DDBJ whole genome shotgun (WGS) entry which is preliminary data.</text>
</comment>
<accession>A0ABT0GDW0</accession>
<dbReference type="SUPFAM" id="SSF48452">
    <property type="entry name" value="TPR-like"/>
    <property type="match status" value="1"/>
</dbReference>
<evidence type="ECO:0000313" key="3">
    <source>
        <dbReference type="EMBL" id="MCK7592735.1"/>
    </source>
</evidence>
<dbReference type="PANTHER" id="PTHR12558:SF33">
    <property type="entry name" value="BLL7664 PROTEIN"/>
    <property type="match status" value="1"/>
</dbReference>
<keyword evidence="4" id="KW-1185">Reference proteome</keyword>
<name>A0ABT0GDW0_9GAMM</name>
<evidence type="ECO:0000313" key="4">
    <source>
        <dbReference type="Proteomes" id="UP001431449"/>
    </source>
</evidence>
<sequence>MSAPNTDGTKSDGLYAELKRRNVFRVAAAYIVLGWLTLQVADVVLGFTGAPEWVGKTLIALLLLGFVPALGLAWVFEVDSRGIHVDDGEAPATEHADPATHASRLDMLTLGAVFFVVVLMAWQHLGPGFRSQSDSPAEAPAAAVDAAPAPTAQADTPGRVPFDDELVPPSGSIAVLPFTNRSAEPDTAYFVDGVHDDLLTELARNPALTVISRTSVLEYRDTTKNLRQIGDELGVAHVMEGAVQRAGQRVRINAQLIDARTDAHLWAETFDRELKPESVFEIQSEIARAIASALNSKLGVAAEPGGVDPPTRSPVAYEAYLRARQGRESWARGAIDARIALYRQAVEADPDFAVAMAELGREYANRFWYQTRRDEDRRTSREWIDRALALRPDDPVVRLALAEHYYRAELDWEAALAELGRAEEGLPGSAELVAIRGYVLRRVGKPQAAIAALLRAARLDPRSWTPAQTLFETYLLIGRMEEANYWASVIWTLPNVPEVFRRAYYEQARARRTGNYARAIAEMDRLGGLDLPESERALPEISLAIAYGAGDWTRLSRYLDSQSGEVVENQFRVLMPNAWRARMLYAQGDRDGSRQLAEAARKQVEGLLAGDPDDYRLWIEMARAQALLGRLEASRAAVDRALANPTLARDALIRSEVMAEAALALAPVVDSEELAEALRAYLALPMHYWSLDGLLVLPELGRHREHPAIRALANGQVDDGGRE</sequence>
<dbReference type="Proteomes" id="UP001431449">
    <property type="component" value="Unassembled WGS sequence"/>
</dbReference>
<dbReference type="RefSeq" id="WP_248205077.1">
    <property type="nucleotide sequence ID" value="NZ_JALNMH010000002.1"/>
</dbReference>
<dbReference type="Gene3D" id="3.40.50.10610">
    <property type="entry name" value="ABC-type transport auxiliary lipoprotein component"/>
    <property type="match status" value="1"/>
</dbReference>
<feature type="transmembrane region" description="Helical" evidence="2">
    <location>
        <begin position="27"/>
        <end position="47"/>
    </location>
</feature>
<dbReference type="PANTHER" id="PTHR12558">
    <property type="entry name" value="CELL DIVISION CYCLE 16,23,27"/>
    <property type="match status" value="1"/>
</dbReference>
<feature type="transmembrane region" description="Helical" evidence="2">
    <location>
        <begin position="107"/>
        <end position="125"/>
    </location>
</feature>
<keyword evidence="2" id="KW-0472">Membrane</keyword>
<dbReference type="Gene3D" id="1.25.40.10">
    <property type="entry name" value="Tetratricopeptide repeat domain"/>
    <property type="match status" value="2"/>
</dbReference>
<evidence type="ECO:0000256" key="2">
    <source>
        <dbReference type="SAM" id="Phobius"/>
    </source>
</evidence>
<evidence type="ECO:0000256" key="1">
    <source>
        <dbReference type="SAM" id="MobiDB-lite"/>
    </source>
</evidence>
<feature type="region of interest" description="Disordered" evidence="1">
    <location>
        <begin position="132"/>
        <end position="164"/>
    </location>
</feature>
<dbReference type="InterPro" id="IPR011990">
    <property type="entry name" value="TPR-like_helical_dom_sf"/>
</dbReference>
<feature type="transmembrane region" description="Helical" evidence="2">
    <location>
        <begin position="53"/>
        <end position="76"/>
    </location>
</feature>
<proteinExistence type="predicted"/>
<keyword evidence="2" id="KW-0812">Transmembrane</keyword>
<organism evidence="3 4">
    <name type="scientific">Pseudomarimonas salicorniae</name>
    <dbReference type="NCBI Taxonomy" id="2933270"/>
    <lineage>
        <taxon>Bacteria</taxon>
        <taxon>Pseudomonadati</taxon>
        <taxon>Pseudomonadota</taxon>
        <taxon>Gammaproteobacteria</taxon>
        <taxon>Lysobacterales</taxon>
        <taxon>Lysobacteraceae</taxon>
        <taxon>Pseudomarimonas</taxon>
    </lineage>
</organism>
<protein>
    <recommendedName>
        <fullName evidence="5">TolB amino-terminal domain-containing protein</fullName>
    </recommendedName>
</protein>
<reference evidence="3" key="1">
    <citation type="submission" date="2022-04" db="EMBL/GenBank/DDBJ databases">
        <title>Lysobacter sp. CAU 1642 isolated from sea sand.</title>
        <authorList>
            <person name="Kim W."/>
        </authorList>
    </citation>
    <scope>NUCLEOTIDE SEQUENCE</scope>
    <source>
        <strain evidence="3">CAU 1642</strain>
    </source>
</reference>
<feature type="compositionally biased region" description="Low complexity" evidence="1">
    <location>
        <begin position="136"/>
        <end position="157"/>
    </location>
</feature>